<proteinExistence type="predicted"/>
<gene>
    <name evidence="2" type="ORF">SAMN05216270_114116</name>
</gene>
<reference evidence="3" key="1">
    <citation type="submission" date="2016-10" db="EMBL/GenBank/DDBJ databases">
        <authorList>
            <person name="Varghese N."/>
            <person name="Submissions S."/>
        </authorList>
    </citation>
    <scope>NUCLEOTIDE SEQUENCE [LARGE SCALE GENOMIC DNA]</scope>
    <source>
        <strain evidence="3">CGMCC 4.3516</strain>
    </source>
</reference>
<feature type="region of interest" description="Disordered" evidence="1">
    <location>
        <begin position="167"/>
        <end position="237"/>
    </location>
</feature>
<feature type="compositionally biased region" description="Basic residues" evidence="1">
    <location>
        <begin position="97"/>
        <end position="114"/>
    </location>
</feature>
<sequence length="237" mass="25642">MPRTPVPAQPASTRAGAGNQHSRAATGAGVGTGAEEPKPRPRPVRWCSPPGADRRTPTTGAGRRRPDMTTTGTPTTTTNTPTDTDTAVRLAGATVHRNHTHHHHQHAHRYRHRCAPCGRDRAPQPHPPPHHHRAGRRRATIGQAPATPAPPATSLIVAACSNRIRDGAQGRQHTPAHHPPLSRCPLEPRPRRRSGAATQARPTTHRFVVACSNRDRDGAQGRHGRPGPPVRWYPLEP</sequence>
<dbReference type="AlphaFoldDB" id="A0A1G7AS94"/>
<evidence type="ECO:0000313" key="2">
    <source>
        <dbReference type="EMBL" id="SDE17570.1"/>
    </source>
</evidence>
<feature type="compositionally biased region" description="Basic residues" evidence="1">
    <location>
        <begin position="128"/>
        <end position="137"/>
    </location>
</feature>
<name>A0A1G7AS94_9ACTN</name>
<evidence type="ECO:0000256" key="1">
    <source>
        <dbReference type="SAM" id="MobiDB-lite"/>
    </source>
</evidence>
<organism evidence="2 3">
    <name type="scientific">Glycomyces harbinensis</name>
    <dbReference type="NCBI Taxonomy" id="58114"/>
    <lineage>
        <taxon>Bacteria</taxon>
        <taxon>Bacillati</taxon>
        <taxon>Actinomycetota</taxon>
        <taxon>Actinomycetes</taxon>
        <taxon>Glycomycetales</taxon>
        <taxon>Glycomycetaceae</taxon>
        <taxon>Glycomyces</taxon>
    </lineage>
</organism>
<evidence type="ECO:0000313" key="3">
    <source>
        <dbReference type="Proteomes" id="UP000198949"/>
    </source>
</evidence>
<feature type="compositionally biased region" description="Pro residues" evidence="1">
    <location>
        <begin position="226"/>
        <end position="237"/>
    </location>
</feature>
<feature type="compositionally biased region" description="Low complexity" evidence="1">
    <location>
        <begin position="68"/>
        <end position="85"/>
    </location>
</feature>
<dbReference type="EMBL" id="FNAD01000014">
    <property type="protein sequence ID" value="SDE17570.1"/>
    <property type="molecule type" value="Genomic_DNA"/>
</dbReference>
<feature type="region of interest" description="Disordered" evidence="1">
    <location>
        <begin position="1"/>
        <end position="85"/>
    </location>
</feature>
<protein>
    <submittedName>
        <fullName evidence="2">Uncharacterized protein</fullName>
    </submittedName>
</protein>
<feature type="region of interest" description="Disordered" evidence="1">
    <location>
        <begin position="97"/>
        <end position="137"/>
    </location>
</feature>
<keyword evidence="3" id="KW-1185">Reference proteome</keyword>
<accession>A0A1G7AS94</accession>
<dbReference type="Proteomes" id="UP000198949">
    <property type="component" value="Unassembled WGS sequence"/>
</dbReference>